<accession>A0A9X1STE9</accession>
<comment type="caution">
    <text evidence="2">The sequence shown here is derived from an EMBL/GenBank/DDBJ whole genome shotgun (WGS) entry which is preliminary data.</text>
</comment>
<dbReference type="RefSeq" id="WP_231441353.1">
    <property type="nucleotide sequence ID" value="NZ_JAJOMB010000005.1"/>
</dbReference>
<name>A0A9X1STE9_9ACTN</name>
<dbReference type="AlphaFoldDB" id="A0A9X1STE9"/>
<organism evidence="2 3">
    <name type="scientific">Kineosporia babensis</name>
    <dbReference type="NCBI Taxonomy" id="499548"/>
    <lineage>
        <taxon>Bacteria</taxon>
        <taxon>Bacillati</taxon>
        <taxon>Actinomycetota</taxon>
        <taxon>Actinomycetes</taxon>
        <taxon>Kineosporiales</taxon>
        <taxon>Kineosporiaceae</taxon>
        <taxon>Kineosporia</taxon>
    </lineage>
</organism>
<keyword evidence="3" id="KW-1185">Reference proteome</keyword>
<sequence>MIGLVAAAVTVVVVGAIAVIGLGRDDESVAPAASSPRSSSRSSASASSPPVEPSATMPTEDPEAAAEEAAAKKLAQQKKQAKSLVKVIKQSEKARGKVREGVQLVSSCEDTVRGAALLREAVGIRAAVLSQLVDAEAGALPDGKKIVTALKDAQSESLRADQSYVRWADNGYWNCWESATAYQDSDYQAGADASVQAQAAKKRFVKYWKPVVELTGVRTFTVDQV</sequence>
<protein>
    <submittedName>
        <fullName evidence="2">Uncharacterized protein</fullName>
    </submittedName>
</protein>
<evidence type="ECO:0000256" key="1">
    <source>
        <dbReference type="SAM" id="MobiDB-lite"/>
    </source>
</evidence>
<dbReference type="EMBL" id="JAJOMB010000005">
    <property type="protein sequence ID" value="MCD5311799.1"/>
    <property type="molecule type" value="Genomic_DNA"/>
</dbReference>
<evidence type="ECO:0000313" key="3">
    <source>
        <dbReference type="Proteomes" id="UP001138997"/>
    </source>
</evidence>
<feature type="region of interest" description="Disordered" evidence="1">
    <location>
        <begin position="27"/>
        <end position="66"/>
    </location>
</feature>
<proteinExistence type="predicted"/>
<gene>
    <name evidence="2" type="ORF">LR394_12890</name>
</gene>
<reference evidence="2" key="1">
    <citation type="submission" date="2021-11" db="EMBL/GenBank/DDBJ databases">
        <title>Streptomyces corallinus and Kineosporia corallina sp. nov., two new coral-derived marine actinobacteria.</title>
        <authorList>
            <person name="Buangrab K."/>
            <person name="Sutthacheep M."/>
            <person name="Yeemin T."/>
            <person name="Harunari E."/>
            <person name="Igarashi Y."/>
            <person name="Sripreechasak P."/>
            <person name="Kanchanasin P."/>
            <person name="Tanasupawat S."/>
            <person name="Phongsopitanun W."/>
        </authorList>
    </citation>
    <scope>NUCLEOTIDE SEQUENCE</scope>
    <source>
        <strain evidence="2">JCM 31032</strain>
    </source>
</reference>
<evidence type="ECO:0000313" key="2">
    <source>
        <dbReference type="EMBL" id="MCD5311799.1"/>
    </source>
</evidence>
<feature type="compositionally biased region" description="Low complexity" evidence="1">
    <location>
        <begin position="29"/>
        <end position="55"/>
    </location>
</feature>
<dbReference type="Proteomes" id="UP001138997">
    <property type="component" value="Unassembled WGS sequence"/>
</dbReference>